<dbReference type="Pfam" id="PF10508">
    <property type="entry name" value="Proteasom_PSMB"/>
    <property type="match status" value="1"/>
</dbReference>
<dbReference type="InterPro" id="IPR011989">
    <property type="entry name" value="ARM-like"/>
</dbReference>
<keyword evidence="3" id="KW-1185">Reference proteome</keyword>
<evidence type="ECO:0000313" key="4">
    <source>
        <dbReference type="RefSeq" id="XP_015175239.1"/>
    </source>
</evidence>
<dbReference type="SUPFAM" id="SSF48371">
    <property type="entry name" value="ARM repeat"/>
    <property type="match status" value="1"/>
</dbReference>
<gene>
    <name evidence="4" type="primary">LOC107065772</name>
</gene>
<evidence type="ECO:0000313" key="3">
    <source>
        <dbReference type="Proteomes" id="UP000694924"/>
    </source>
</evidence>
<dbReference type="RefSeq" id="XP_015175239.1">
    <property type="nucleotide sequence ID" value="XM_015319753.1"/>
</dbReference>
<evidence type="ECO:0000256" key="2">
    <source>
        <dbReference type="ARBA" id="ARBA00014933"/>
    </source>
</evidence>
<protein>
    <recommendedName>
        <fullName evidence="2">26S proteasome non-ATPase regulatory subunit 5</fullName>
    </recommendedName>
</protein>
<accession>A0ABM1I4V2</accession>
<dbReference type="PANTHER" id="PTHR13554:SF10">
    <property type="entry name" value="26S PROTEASOME NON-ATPASE REGULATORY SUBUNIT 5"/>
    <property type="match status" value="1"/>
</dbReference>
<comment type="similarity">
    <text evidence="1">Belongs to the proteasome subunit S5B/HSM3 family.</text>
</comment>
<sequence>MTTMEWFQEKVNKLIELDTIKEKEETLMEMQIKWRNCDVLEQRTIAENLNSDPLMSLLLQDEDIRDRVYVILTMIYDGKYEIYKKNPDEILPLINHSESVIRMFILKQLLSSCEDEQMLPVIFRDVNLIVAVINRISDEDGSIRTIAKNFITKIGKNLNGVKILYHGEPLRALAKLAVRNDHVSFHVGDVIISIATISKEHLEATIQSGFLSSLINMLQDDDILLQSAAIKLLTPLALTEEGLNYLEQQEVLTKLFGKIICTDENLMSNITTPNVIKFFGNIAQLWPNEMFLKYPDVVSELFRILYEKDCLLLGVALDTLGHIATNMEGKYALQTLGMLFAMKKIGEIIQETDTHYKISALNNLNLLINVPKAEQDNRILSLTKSWFDALCDDPLGLIVKMSKQPFIDIRSASLEVLATVASQAWGQQYISDSPGLIEFLLDRNIETFKECKELKYKVVQYLSEAESHVFEAGTIQKLKQFVNEGPFYVQTYTEVEYESAM</sequence>
<evidence type="ECO:0000256" key="1">
    <source>
        <dbReference type="ARBA" id="ARBA00006823"/>
    </source>
</evidence>
<organism evidence="3 4">
    <name type="scientific">Polistes dominula</name>
    <name type="common">European paper wasp</name>
    <name type="synonym">Vespa dominula</name>
    <dbReference type="NCBI Taxonomy" id="743375"/>
    <lineage>
        <taxon>Eukaryota</taxon>
        <taxon>Metazoa</taxon>
        <taxon>Ecdysozoa</taxon>
        <taxon>Arthropoda</taxon>
        <taxon>Hexapoda</taxon>
        <taxon>Insecta</taxon>
        <taxon>Pterygota</taxon>
        <taxon>Neoptera</taxon>
        <taxon>Endopterygota</taxon>
        <taxon>Hymenoptera</taxon>
        <taxon>Apocrita</taxon>
        <taxon>Aculeata</taxon>
        <taxon>Vespoidea</taxon>
        <taxon>Vespidae</taxon>
        <taxon>Polistinae</taxon>
        <taxon>Polistini</taxon>
        <taxon>Polistes</taxon>
    </lineage>
</organism>
<dbReference type="PANTHER" id="PTHR13554">
    <property type="entry name" value="26S PROTEASOME NON-ATPASE REGULATORY SUBUNIT 5-RELATED"/>
    <property type="match status" value="1"/>
</dbReference>
<reference evidence="4" key="1">
    <citation type="submission" date="2025-08" db="UniProtKB">
        <authorList>
            <consortium name="RefSeq"/>
        </authorList>
    </citation>
    <scope>IDENTIFICATION</scope>
    <source>
        <tissue evidence="4">Whole body</tissue>
    </source>
</reference>
<dbReference type="GeneID" id="107065772"/>
<dbReference type="Gene3D" id="1.25.10.10">
    <property type="entry name" value="Leucine-rich Repeat Variant"/>
    <property type="match status" value="1"/>
</dbReference>
<dbReference type="InterPro" id="IPR019538">
    <property type="entry name" value="PSMD5"/>
</dbReference>
<name>A0ABM1I4V2_POLDO</name>
<dbReference type="GO" id="GO:0000502">
    <property type="term" value="C:proteasome complex"/>
    <property type="evidence" value="ECO:0007669"/>
    <property type="project" value="UniProtKB-KW"/>
</dbReference>
<keyword evidence="4" id="KW-0647">Proteasome</keyword>
<dbReference type="Proteomes" id="UP000694924">
    <property type="component" value="Unplaced"/>
</dbReference>
<proteinExistence type="inferred from homology"/>
<dbReference type="InterPro" id="IPR016024">
    <property type="entry name" value="ARM-type_fold"/>
</dbReference>